<name>A0AAV4U2W4_9ARAC</name>
<keyword evidence="1" id="KW-0812">Transmembrane</keyword>
<accession>A0AAV4U2W4</accession>
<proteinExistence type="predicted"/>
<evidence type="ECO:0000313" key="2">
    <source>
        <dbReference type="EMBL" id="GIY52131.1"/>
    </source>
</evidence>
<keyword evidence="1" id="KW-1133">Transmembrane helix</keyword>
<reference evidence="2 3" key="1">
    <citation type="submission" date="2021-06" db="EMBL/GenBank/DDBJ databases">
        <title>Caerostris darwini draft genome.</title>
        <authorList>
            <person name="Kono N."/>
            <person name="Arakawa K."/>
        </authorList>
    </citation>
    <scope>NUCLEOTIDE SEQUENCE [LARGE SCALE GENOMIC DNA]</scope>
</reference>
<comment type="caution">
    <text evidence="2">The sequence shown here is derived from an EMBL/GenBank/DDBJ whole genome shotgun (WGS) entry which is preliminary data.</text>
</comment>
<keyword evidence="1" id="KW-0472">Membrane</keyword>
<sequence>MKAIAASFALCRYLSSGIMRVMLLNIINTTLLCSSAFLLYLIWRTKHIPEVHKMKFSLPLANQRDGHNKEPVTALHKRSNSVPNGSFVRLARQHALTSKIHILFIRQLATSQRARISQQWPPL</sequence>
<organism evidence="2 3">
    <name type="scientific">Caerostris darwini</name>
    <dbReference type="NCBI Taxonomy" id="1538125"/>
    <lineage>
        <taxon>Eukaryota</taxon>
        <taxon>Metazoa</taxon>
        <taxon>Ecdysozoa</taxon>
        <taxon>Arthropoda</taxon>
        <taxon>Chelicerata</taxon>
        <taxon>Arachnida</taxon>
        <taxon>Araneae</taxon>
        <taxon>Araneomorphae</taxon>
        <taxon>Entelegynae</taxon>
        <taxon>Araneoidea</taxon>
        <taxon>Araneidae</taxon>
        <taxon>Caerostris</taxon>
    </lineage>
</organism>
<dbReference type="AlphaFoldDB" id="A0AAV4U2W4"/>
<gene>
    <name evidence="2" type="ORF">CDAR_432251</name>
</gene>
<dbReference type="EMBL" id="BPLQ01010632">
    <property type="protein sequence ID" value="GIY52131.1"/>
    <property type="molecule type" value="Genomic_DNA"/>
</dbReference>
<protein>
    <submittedName>
        <fullName evidence="2">Uncharacterized protein</fullName>
    </submittedName>
</protein>
<evidence type="ECO:0000256" key="1">
    <source>
        <dbReference type="SAM" id="Phobius"/>
    </source>
</evidence>
<keyword evidence="3" id="KW-1185">Reference proteome</keyword>
<dbReference type="Proteomes" id="UP001054837">
    <property type="component" value="Unassembled WGS sequence"/>
</dbReference>
<feature type="transmembrane region" description="Helical" evidence="1">
    <location>
        <begin position="26"/>
        <end position="43"/>
    </location>
</feature>
<evidence type="ECO:0000313" key="3">
    <source>
        <dbReference type="Proteomes" id="UP001054837"/>
    </source>
</evidence>